<accession>A0A0V1GMJ3</accession>
<gene>
    <name evidence="2" type="ORF">T4B_15061</name>
</gene>
<organism evidence="2 3">
    <name type="scientific">Trichinella pseudospiralis</name>
    <name type="common">Parasitic roundworm</name>
    <dbReference type="NCBI Taxonomy" id="6337"/>
    <lineage>
        <taxon>Eukaryota</taxon>
        <taxon>Metazoa</taxon>
        <taxon>Ecdysozoa</taxon>
        <taxon>Nematoda</taxon>
        <taxon>Enoplea</taxon>
        <taxon>Dorylaimia</taxon>
        <taxon>Trichinellida</taxon>
        <taxon>Trichinellidae</taxon>
        <taxon>Trichinella</taxon>
    </lineage>
</organism>
<dbReference type="EMBL" id="JYDS01001164">
    <property type="protein sequence ID" value="KRY99510.1"/>
    <property type="molecule type" value="Genomic_DNA"/>
</dbReference>
<dbReference type="AlphaFoldDB" id="A0A0V1GMJ3"/>
<feature type="transmembrane region" description="Helical" evidence="1">
    <location>
        <begin position="38"/>
        <end position="60"/>
    </location>
</feature>
<evidence type="ECO:0000313" key="2">
    <source>
        <dbReference type="EMBL" id="KRY99510.1"/>
    </source>
</evidence>
<proteinExistence type="predicted"/>
<feature type="non-terminal residue" evidence="2">
    <location>
        <position position="112"/>
    </location>
</feature>
<comment type="caution">
    <text evidence="2">The sequence shown here is derived from an EMBL/GenBank/DDBJ whole genome shotgun (WGS) entry which is preliminary data.</text>
</comment>
<keyword evidence="1" id="KW-0812">Transmembrane</keyword>
<sequence length="112" mass="12614">MNTVIFGSVVVCKPYCAYNSTLTLTQLNLLCATRMTTAIFGSVVLVNIYIFSVVLLRFLLCLKIKTIEARSMAFYTDLSEKSKIKTSEDRSMAFYKGLSEKSKVDGVDFKNR</sequence>
<keyword evidence="3" id="KW-1185">Reference proteome</keyword>
<keyword evidence="1" id="KW-0472">Membrane</keyword>
<name>A0A0V1GMJ3_TRIPS</name>
<evidence type="ECO:0000256" key="1">
    <source>
        <dbReference type="SAM" id="Phobius"/>
    </source>
</evidence>
<evidence type="ECO:0000313" key="3">
    <source>
        <dbReference type="Proteomes" id="UP000054805"/>
    </source>
</evidence>
<protein>
    <submittedName>
        <fullName evidence="2">Uncharacterized protein</fullName>
    </submittedName>
</protein>
<reference evidence="2 3" key="1">
    <citation type="submission" date="2015-01" db="EMBL/GenBank/DDBJ databases">
        <title>Evolution of Trichinella species and genotypes.</title>
        <authorList>
            <person name="Korhonen P.K."/>
            <person name="Edoardo P."/>
            <person name="Giuseppe L.R."/>
            <person name="Gasser R.B."/>
        </authorList>
    </citation>
    <scope>NUCLEOTIDE SEQUENCE [LARGE SCALE GENOMIC DNA]</scope>
    <source>
        <strain evidence="2">ISS588</strain>
    </source>
</reference>
<dbReference type="Proteomes" id="UP000054805">
    <property type="component" value="Unassembled WGS sequence"/>
</dbReference>
<keyword evidence="1" id="KW-1133">Transmembrane helix</keyword>